<dbReference type="PIRSF" id="PIRSF000912">
    <property type="entry name" value="PPEF"/>
    <property type="match status" value="1"/>
</dbReference>
<dbReference type="GO" id="GO:0050906">
    <property type="term" value="P:detection of stimulus involved in sensory perception"/>
    <property type="evidence" value="ECO:0007669"/>
    <property type="project" value="UniProtKB-UniRule"/>
</dbReference>
<dbReference type="Proteomes" id="UP000311919">
    <property type="component" value="Unassembled WGS sequence"/>
</dbReference>
<dbReference type="GO" id="GO:0030145">
    <property type="term" value="F:manganese ion binding"/>
    <property type="evidence" value="ECO:0007669"/>
    <property type="project" value="UniProtKB-UniRule"/>
</dbReference>
<organism evidence="13 14">
    <name type="scientific">Schistosoma japonicum</name>
    <name type="common">Blood fluke</name>
    <dbReference type="NCBI Taxonomy" id="6182"/>
    <lineage>
        <taxon>Eukaryota</taxon>
        <taxon>Metazoa</taxon>
        <taxon>Spiralia</taxon>
        <taxon>Lophotrochozoa</taxon>
        <taxon>Platyhelminthes</taxon>
        <taxon>Trematoda</taxon>
        <taxon>Digenea</taxon>
        <taxon>Strigeidida</taxon>
        <taxon>Schistosomatoidea</taxon>
        <taxon>Schistosomatidae</taxon>
        <taxon>Schistosoma</taxon>
    </lineage>
</organism>
<dbReference type="InterPro" id="IPR029052">
    <property type="entry name" value="Metallo-depent_PP-like"/>
</dbReference>
<evidence type="ECO:0000256" key="2">
    <source>
        <dbReference type="ARBA" id="ARBA00008294"/>
    </source>
</evidence>
<dbReference type="EC" id="3.1.3.16" evidence="10"/>
<keyword evidence="7 10" id="KW-0464">Manganese</keyword>
<dbReference type="GO" id="GO:0004722">
    <property type="term" value="F:protein serine/threonine phosphatase activity"/>
    <property type="evidence" value="ECO:0007669"/>
    <property type="project" value="UniProtKB-EC"/>
</dbReference>
<keyword evidence="3 10" id="KW-0479">Metal-binding</keyword>
<dbReference type="PROSITE" id="PS50222">
    <property type="entry name" value="EF_HAND_2"/>
    <property type="match status" value="3"/>
</dbReference>
<accession>A0A4Z2DI27</accession>
<keyword evidence="4" id="KW-0677">Repeat</keyword>
<evidence type="ECO:0000256" key="10">
    <source>
        <dbReference type="PIRNR" id="PIRNR000912"/>
    </source>
</evidence>
<dbReference type="STRING" id="6182.A0A4Z2DI27"/>
<evidence type="ECO:0000256" key="7">
    <source>
        <dbReference type="ARBA" id="ARBA00023211"/>
    </source>
</evidence>
<evidence type="ECO:0000256" key="11">
    <source>
        <dbReference type="RuleBase" id="RU004273"/>
    </source>
</evidence>
<evidence type="ECO:0000256" key="6">
    <source>
        <dbReference type="ARBA" id="ARBA00022837"/>
    </source>
</evidence>
<dbReference type="PROSITE" id="PS50096">
    <property type="entry name" value="IQ"/>
    <property type="match status" value="1"/>
</dbReference>
<dbReference type="Gene3D" id="1.10.238.10">
    <property type="entry name" value="EF-hand"/>
    <property type="match status" value="1"/>
</dbReference>
<dbReference type="Pfam" id="PF00149">
    <property type="entry name" value="Metallophos"/>
    <property type="match status" value="1"/>
</dbReference>
<dbReference type="SUPFAM" id="SSF47473">
    <property type="entry name" value="EF-hand"/>
    <property type="match status" value="1"/>
</dbReference>
<comment type="cofactor">
    <cofactor evidence="1">
        <name>Mn(2+)</name>
        <dbReference type="ChEBI" id="CHEBI:29035"/>
    </cofactor>
</comment>
<keyword evidence="6" id="KW-0106">Calcium</keyword>
<dbReference type="GO" id="GO:0005506">
    <property type="term" value="F:iron ion binding"/>
    <property type="evidence" value="ECO:0007669"/>
    <property type="project" value="UniProtKB-UniRule"/>
</dbReference>
<gene>
    <name evidence="13" type="ORF">EWB00_000765</name>
</gene>
<dbReference type="PANTHER" id="PTHR45668">
    <property type="entry name" value="SERINE/THREONINE-PROTEIN PHOSPHATASE 5-RELATED"/>
    <property type="match status" value="1"/>
</dbReference>
<name>A0A4Z2DI27_SCHJA</name>
<dbReference type="Pfam" id="PF13499">
    <property type="entry name" value="EF-hand_7"/>
    <property type="match status" value="1"/>
</dbReference>
<dbReference type="InterPro" id="IPR004843">
    <property type="entry name" value="Calcineurin-like_PHP"/>
</dbReference>
<dbReference type="InterPro" id="IPR011992">
    <property type="entry name" value="EF-hand-dom_pair"/>
</dbReference>
<dbReference type="Pfam" id="PF00612">
    <property type="entry name" value="IQ"/>
    <property type="match status" value="1"/>
</dbReference>
<proteinExistence type="inferred from homology"/>
<dbReference type="SUPFAM" id="SSF56300">
    <property type="entry name" value="Metallo-dependent phosphatases"/>
    <property type="match status" value="1"/>
</dbReference>
<dbReference type="PANTHER" id="PTHR45668:SF3">
    <property type="entry name" value="SERINE_THREONINE-PROTEIN PHOSPHATASE RDGC"/>
    <property type="match status" value="1"/>
</dbReference>
<comment type="caution">
    <text evidence="13">The sequence shown here is derived from an EMBL/GenBank/DDBJ whole genome shotgun (WGS) entry which is preliminary data.</text>
</comment>
<dbReference type="CDD" id="cd23767">
    <property type="entry name" value="IQCD"/>
    <property type="match status" value="1"/>
</dbReference>
<dbReference type="InterPro" id="IPR012008">
    <property type="entry name" value="Ser/Thr-Pase_EF-hand_contain"/>
</dbReference>
<sequence>MGCTQSFNVRELADCNDKQNSDQVDQICSLTKSNDIKRCSQQYSLRAAILIQKWYRRYQARLEIKRRYAWMIYQSLEYAGEHNHSKLYDLFHDLISNASDEQSTNTDNNSEGLHSRDDDEPLDLNIWNGDWLPEIPSKYQGIKLHFPLDMQQVAAMMESFVHGQRLHARYVFQILCESRQCIMSRPNIQLASTSISRQITVVGDLHGQYSDLQIILYKNGMPDVTNPYIFNGDFVDRGRKSIETLLTILCLLLVRPTSVYVNRGNHEDLYVNCQYGFVKEIQKKYKSSASMLVKCFSEFYRYLPLATLIDDKIFVCHGGISDETDLNTLGNLNRFSYLTLLKPVDDQISNSDSKKQYQDLLWSDPQTQSGLLINERRGLGCSFGPDITKSFLDKHNLNLLIRSHECKPEGFEWLHDKQLLTIFSASNYYTDGSNRGAVARISVDGTLQIIQYVTGGQKKFKTLGQKVNWAEESALTDLKHKITAYSTELKKEFQLLDPANTGKISKLDWCRIMEKVLDLKLPWSTLQPRLVVASKIPHQVEYLTTFQKLNVYNTPSKVPPSVTEEMYKFRDVLEGIFRAMDKDNSGRISLNEFKQACLRLPNWTETDEQIVMDMARSIDINKDGSIDFNEFLETFRLVESDHDHNESLNDQQIDE</sequence>
<dbReference type="InterPro" id="IPR000048">
    <property type="entry name" value="IQ_motif_EF-hand-BS"/>
</dbReference>
<dbReference type="EMBL" id="SKCS01000130">
    <property type="protein sequence ID" value="TNN16115.1"/>
    <property type="molecule type" value="Genomic_DNA"/>
</dbReference>
<dbReference type="InterPro" id="IPR018247">
    <property type="entry name" value="EF_Hand_1_Ca_BS"/>
</dbReference>
<dbReference type="AlphaFoldDB" id="A0A4Z2DI27"/>
<comment type="catalytic activity">
    <reaction evidence="9 10 11">
        <text>O-phospho-L-threonyl-[protein] + H2O = L-threonyl-[protein] + phosphate</text>
        <dbReference type="Rhea" id="RHEA:47004"/>
        <dbReference type="Rhea" id="RHEA-COMP:11060"/>
        <dbReference type="Rhea" id="RHEA-COMP:11605"/>
        <dbReference type="ChEBI" id="CHEBI:15377"/>
        <dbReference type="ChEBI" id="CHEBI:30013"/>
        <dbReference type="ChEBI" id="CHEBI:43474"/>
        <dbReference type="ChEBI" id="CHEBI:61977"/>
        <dbReference type="EC" id="3.1.3.16"/>
    </reaction>
</comment>
<feature type="domain" description="EF-hand" evidence="12">
    <location>
        <begin position="484"/>
        <end position="519"/>
    </location>
</feature>
<evidence type="ECO:0000313" key="13">
    <source>
        <dbReference type="EMBL" id="TNN16115.1"/>
    </source>
</evidence>
<dbReference type="SMART" id="SM00156">
    <property type="entry name" value="PP2Ac"/>
    <property type="match status" value="1"/>
</dbReference>
<reference evidence="13 14" key="1">
    <citation type="submission" date="2019-03" db="EMBL/GenBank/DDBJ databases">
        <title>An improved genome assembly of the fluke Schistosoma japonicum.</title>
        <authorList>
            <person name="Hu W."/>
            <person name="Luo F."/>
            <person name="Yin M."/>
            <person name="Mo X."/>
            <person name="Sun C."/>
            <person name="Wu Q."/>
            <person name="Zhu B."/>
            <person name="Xiang M."/>
            <person name="Wang J."/>
            <person name="Wang Y."/>
            <person name="Zhang T."/>
            <person name="Xu B."/>
            <person name="Zheng H."/>
            <person name="Feng Z."/>
        </authorList>
    </citation>
    <scope>NUCLEOTIDE SEQUENCE [LARGE SCALE GENOMIC DNA]</scope>
    <source>
        <strain evidence="13">HuSjv2</strain>
        <tissue evidence="13">Worms</tissue>
    </source>
</reference>
<dbReference type="InterPro" id="IPR002048">
    <property type="entry name" value="EF_hand_dom"/>
</dbReference>
<protein>
    <recommendedName>
        <fullName evidence="10">Serine/threonine-protein phosphatase with EF-hands</fullName>
        <ecNumber evidence="10">3.1.3.16</ecNumber>
    </recommendedName>
</protein>
<comment type="similarity">
    <text evidence="2 10 11">Belongs to the PPP phosphatase family.</text>
</comment>
<dbReference type="PROSITE" id="PS00125">
    <property type="entry name" value="SER_THR_PHOSPHATASE"/>
    <property type="match status" value="1"/>
</dbReference>
<evidence type="ECO:0000256" key="9">
    <source>
        <dbReference type="ARBA" id="ARBA00048336"/>
    </source>
</evidence>
<evidence type="ECO:0000259" key="12">
    <source>
        <dbReference type="PROSITE" id="PS50222"/>
    </source>
</evidence>
<dbReference type="InterPro" id="IPR051134">
    <property type="entry name" value="PPP_phosphatase"/>
</dbReference>
<dbReference type="InterPro" id="IPR006186">
    <property type="entry name" value="Ser/Thr-sp_prot-phosphatase"/>
</dbReference>
<dbReference type="PRINTS" id="PR00114">
    <property type="entry name" value="STPHPHTASE"/>
</dbReference>
<dbReference type="Pfam" id="PF08321">
    <property type="entry name" value="PPP5"/>
    <property type="match status" value="1"/>
</dbReference>
<evidence type="ECO:0000313" key="14">
    <source>
        <dbReference type="Proteomes" id="UP000311919"/>
    </source>
</evidence>
<dbReference type="CDD" id="cd00051">
    <property type="entry name" value="EFh"/>
    <property type="match status" value="1"/>
</dbReference>
<evidence type="ECO:0000256" key="5">
    <source>
        <dbReference type="ARBA" id="ARBA00022801"/>
    </source>
</evidence>
<dbReference type="GO" id="GO:0005509">
    <property type="term" value="F:calcium ion binding"/>
    <property type="evidence" value="ECO:0007669"/>
    <property type="project" value="UniProtKB-UniRule"/>
</dbReference>
<dbReference type="Gene3D" id="3.60.21.10">
    <property type="match status" value="1"/>
</dbReference>
<evidence type="ECO:0000256" key="3">
    <source>
        <dbReference type="ARBA" id="ARBA00022723"/>
    </source>
</evidence>
<evidence type="ECO:0000256" key="8">
    <source>
        <dbReference type="ARBA" id="ARBA00047761"/>
    </source>
</evidence>
<feature type="domain" description="EF-hand" evidence="12">
    <location>
        <begin position="568"/>
        <end position="603"/>
    </location>
</feature>
<keyword evidence="14" id="KW-1185">Reference proteome</keyword>
<evidence type="ECO:0000256" key="1">
    <source>
        <dbReference type="ARBA" id="ARBA00001936"/>
    </source>
</evidence>
<feature type="domain" description="EF-hand" evidence="12">
    <location>
        <begin position="606"/>
        <end position="641"/>
    </location>
</feature>
<evidence type="ECO:0000256" key="4">
    <source>
        <dbReference type="ARBA" id="ARBA00022737"/>
    </source>
</evidence>
<dbReference type="OrthoDB" id="442428at2759"/>
<dbReference type="PROSITE" id="PS00018">
    <property type="entry name" value="EF_HAND_1"/>
    <property type="match status" value="2"/>
</dbReference>
<keyword evidence="5 10" id="KW-0378">Hydrolase</keyword>
<dbReference type="InterPro" id="IPR013235">
    <property type="entry name" value="PPP_dom"/>
</dbReference>
<dbReference type="SMART" id="SM00054">
    <property type="entry name" value="EFh"/>
    <property type="match status" value="3"/>
</dbReference>
<comment type="catalytic activity">
    <reaction evidence="8">
        <text>O-phospho-L-seryl-[protein] + H2O = L-seryl-[protein] + phosphate</text>
        <dbReference type="Rhea" id="RHEA:20629"/>
        <dbReference type="Rhea" id="RHEA-COMP:9863"/>
        <dbReference type="Rhea" id="RHEA-COMP:11604"/>
        <dbReference type="ChEBI" id="CHEBI:15377"/>
        <dbReference type="ChEBI" id="CHEBI:29999"/>
        <dbReference type="ChEBI" id="CHEBI:43474"/>
        <dbReference type="ChEBI" id="CHEBI:83421"/>
        <dbReference type="EC" id="3.1.3.16"/>
    </reaction>
</comment>